<feature type="transmembrane region" description="Helical" evidence="1">
    <location>
        <begin position="7"/>
        <end position="25"/>
    </location>
</feature>
<proteinExistence type="predicted"/>
<dbReference type="Gene3D" id="3.40.50.11350">
    <property type="match status" value="1"/>
</dbReference>
<reference evidence="2 3" key="1">
    <citation type="submission" date="2024-04" db="EMBL/GenBank/DDBJ databases">
        <title>Tritrichomonas musculus Genome.</title>
        <authorList>
            <person name="Alves-Ferreira E."/>
            <person name="Grigg M."/>
            <person name="Lorenzi H."/>
            <person name="Galac M."/>
        </authorList>
    </citation>
    <scope>NUCLEOTIDE SEQUENCE [LARGE SCALE GENOMIC DNA]</scope>
    <source>
        <strain evidence="2 3">EAF2021</strain>
    </source>
</reference>
<gene>
    <name evidence="2" type="ORF">M9Y10_036522</name>
</gene>
<keyword evidence="1" id="KW-0812">Transmembrane</keyword>
<evidence type="ECO:0000256" key="1">
    <source>
        <dbReference type="SAM" id="Phobius"/>
    </source>
</evidence>
<name>A0ABR2GUA3_9EUKA</name>
<protein>
    <submittedName>
        <fullName evidence="2">Uncharacterized protein</fullName>
    </submittedName>
</protein>
<keyword evidence="1" id="KW-0472">Membrane</keyword>
<dbReference type="Proteomes" id="UP001470230">
    <property type="component" value="Unassembled WGS sequence"/>
</dbReference>
<keyword evidence="3" id="KW-1185">Reference proteome</keyword>
<evidence type="ECO:0000313" key="3">
    <source>
        <dbReference type="Proteomes" id="UP001470230"/>
    </source>
</evidence>
<evidence type="ECO:0000313" key="2">
    <source>
        <dbReference type="EMBL" id="KAK8837524.1"/>
    </source>
</evidence>
<organism evidence="2 3">
    <name type="scientific">Tritrichomonas musculus</name>
    <dbReference type="NCBI Taxonomy" id="1915356"/>
    <lineage>
        <taxon>Eukaryota</taxon>
        <taxon>Metamonada</taxon>
        <taxon>Parabasalia</taxon>
        <taxon>Tritrichomonadida</taxon>
        <taxon>Tritrichomonadidae</taxon>
        <taxon>Tritrichomonas</taxon>
    </lineage>
</organism>
<comment type="caution">
    <text evidence="2">The sequence shown here is derived from an EMBL/GenBank/DDBJ whole genome shotgun (WGS) entry which is preliminary data.</text>
</comment>
<sequence length="415" mass="47998">MLLFLWIACKIILLLIEFIYIYFGFKYLHPFLLNLIFNSVNSPSILITHNSIEEATTFLNLPVWSRNYKACSSPKSEINCNQVLEAYKTIKEWSDIGANRPSYAAVHIAPKAGIGNGFFHIISGLILAISLNRSAQILKEIDGIQYNPLLNRSQELKCKSFGHWPIKNQEYWQRNTYQTLKDAQVHITSTFCFPYFILTEPGFSKFVYEHFGVHYVYFILNFANLFSEKVSEYVNSLFKSVPASVKVIGVHIRTHKNQVRHYIYTREKVEKVILPFLNGLLEEKNYVAIATDWMVYIDLFKEKFGERLLLADVMRKPDGDKLGASIDIRLLMGCNKMIGTYRSTFSSIAGMMAMHRVFYVAVEYPNVFQFSSSQVGITSGIFEDEADFNYFVNTRVRLYSPLEPALRTFFRNTVY</sequence>
<dbReference type="EMBL" id="JAPFFF010000059">
    <property type="protein sequence ID" value="KAK8837524.1"/>
    <property type="molecule type" value="Genomic_DNA"/>
</dbReference>
<keyword evidence="1" id="KW-1133">Transmembrane helix</keyword>
<accession>A0ABR2GUA3</accession>